<dbReference type="InterPro" id="IPR016039">
    <property type="entry name" value="Thiolase-like"/>
</dbReference>
<dbReference type="InterPro" id="IPR020841">
    <property type="entry name" value="PKS_Beta-ketoAc_synthase_dom"/>
</dbReference>
<dbReference type="InterPro" id="IPR009081">
    <property type="entry name" value="PP-bd_ACP"/>
</dbReference>
<evidence type="ECO:0000256" key="8">
    <source>
        <dbReference type="PROSITE-ProRule" id="PRU01363"/>
    </source>
</evidence>
<dbReference type="InterPro" id="IPR006162">
    <property type="entry name" value="Ppantetheine_attach_site"/>
</dbReference>
<evidence type="ECO:0000259" key="10">
    <source>
        <dbReference type="PROSITE" id="PS52004"/>
    </source>
</evidence>
<evidence type="ECO:0000256" key="6">
    <source>
        <dbReference type="ARBA" id="ARBA00023268"/>
    </source>
</evidence>
<dbReference type="Pfam" id="PF13602">
    <property type="entry name" value="ADH_zinc_N_2"/>
    <property type="match status" value="1"/>
</dbReference>
<feature type="active site" description="Proton donor; for dehydratase activity" evidence="8">
    <location>
        <position position="1237"/>
    </location>
</feature>
<protein>
    <submittedName>
        <fullName evidence="12">Polyketide synthase</fullName>
    </submittedName>
</protein>
<evidence type="ECO:0000259" key="9">
    <source>
        <dbReference type="PROSITE" id="PS50075"/>
    </source>
</evidence>
<dbReference type="CDD" id="cd02440">
    <property type="entry name" value="AdoMet_MTases"/>
    <property type="match status" value="1"/>
</dbReference>
<feature type="region of interest" description="C-terminal hotdog fold" evidence="8">
    <location>
        <begin position="1167"/>
        <end position="1333"/>
    </location>
</feature>
<feature type="domain" description="PKS/mFAS DH" evidence="11">
    <location>
        <begin position="994"/>
        <end position="1333"/>
    </location>
</feature>
<dbReference type="GO" id="GO:0004312">
    <property type="term" value="F:fatty acid synthase activity"/>
    <property type="evidence" value="ECO:0007669"/>
    <property type="project" value="TreeGrafter"/>
</dbReference>
<dbReference type="Proteomes" id="UP000053475">
    <property type="component" value="Unassembled WGS sequence"/>
</dbReference>
<dbReference type="Pfam" id="PF00698">
    <property type="entry name" value="Acyl_transf_1"/>
    <property type="match status" value="1"/>
</dbReference>
<dbReference type="Gene3D" id="3.10.129.110">
    <property type="entry name" value="Polyketide synthase dehydratase"/>
    <property type="match status" value="1"/>
</dbReference>
<dbReference type="Pfam" id="PF21089">
    <property type="entry name" value="PKS_DH_N"/>
    <property type="match status" value="1"/>
</dbReference>
<reference evidence="12 13" key="1">
    <citation type="submission" date="2014-11" db="EMBL/GenBank/DDBJ databases">
        <title>Genomics derived discovery of secondary metabolites biosynthetic gene clusters in Aspergillus ustus.</title>
        <authorList>
            <person name="Pi B."/>
            <person name="Dai F."/>
            <person name="Song X."/>
            <person name="Zhu C."/>
            <person name="Li H."/>
            <person name="Yu D."/>
        </authorList>
    </citation>
    <scope>NUCLEOTIDE SEQUENCE [LARGE SCALE GENOMIC DNA]</scope>
    <source>
        <strain evidence="12 13">3.3904</strain>
    </source>
</reference>
<keyword evidence="1" id="KW-0596">Phosphopantetheine</keyword>
<keyword evidence="13" id="KW-1185">Reference proteome</keyword>
<dbReference type="InterPro" id="IPR001227">
    <property type="entry name" value="Ac_transferase_dom_sf"/>
</dbReference>
<dbReference type="GO" id="GO:0030639">
    <property type="term" value="P:polyketide biosynthetic process"/>
    <property type="evidence" value="ECO:0007669"/>
    <property type="project" value="UniProtKB-ARBA"/>
</dbReference>
<dbReference type="SUPFAM" id="SSF52151">
    <property type="entry name" value="FabD/lysophospholipase-like"/>
    <property type="match status" value="1"/>
</dbReference>
<dbReference type="Gene3D" id="3.90.180.10">
    <property type="entry name" value="Medium-chain alcohol dehydrogenases, catalytic domain"/>
    <property type="match status" value="1"/>
</dbReference>
<dbReference type="SUPFAM" id="SSF51735">
    <property type="entry name" value="NAD(P)-binding Rossmann-fold domains"/>
    <property type="match status" value="2"/>
</dbReference>
<dbReference type="SUPFAM" id="SSF53335">
    <property type="entry name" value="S-adenosyl-L-methionine-dependent methyltransferases"/>
    <property type="match status" value="1"/>
</dbReference>
<dbReference type="InterPro" id="IPR049551">
    <property type="entry name" value="PKS_DH_C"/>
</dbReference>
<dbReference type="InterPro" id="IPR020807">
    <property type="entry name" value="PKS_DH"/>
</dbReference>
<feature type="region of interest" description="N-terminal hotdog fold" evidence="8">
    <location>
        <begin position="994"/>
        <end position="1135"/>
    </location>
</feature>
<dbReference type="Pfam" id="PF00109">
    <property type="entry name" value="ketoacyl-synt"/>
    <property type="match status" value="1"/>
</dbReference>
<dbReference type="InterPro" id="IPR013154">
    <property type="entry name" value="ADH-like_N"/>
</dbReference>
<dbReference type="CDD" id="cd05195">
    <property type="entry name" value="enoyl_red"/>
    <property type="match status" value="1"/>
</dbReference>
<evidence type="ECO:0000256" key="5">
    <source>
        <dbReference type="ARBA" id="ARBA00023002"/>
    </source>
</evidence>
<proteinExistence type="predicted"/>
<dbReference type="Pfam" id="PF02801">
    <property type="entry name" value="Ketoacyl-synt_C"/>
    <property type="match status" value="1"/>
</dbReference>
<evidence type="ECO:0000256" key="4">
    <source>
        <dbReference type="ARBA" id="ARBA00022857"/>
    </source>
</evidence>
<dbReference type="InterPro" id="IPR014043">
    <property type="entry name" value="Acyl_transferase_dom"/>
</dbReference>
<evidence type="ECO:0000313" key="13">
    <source>
        <dbReference type="Proteomes" id="UP000053475"/>
    </source>
</evidence>
<dbReference type="GO" id="GO:0031177">
    <property type="term" value="F:phosphopantetheine binding"/>
    <property type="evidence" value="ECO:0007669"/>
    <property type="project" value="InterPro"/>
</dbReference>
<dbReference type="InterPro" id="IPR042104">
    <property type="entry name" value="PKS_dehydratase_sf"/>
</dbReference>
<name>A0A0C1E2J6_ASPUT</name>
<keyword evidence="6" id="KW-0511">Multifunctional enzyme</keyword>
<dbReference type="InterPro" id="IPR016035">
    <property type="entry name" value="Acyl_Trfase/lysoPLipase"/>
</dbReference>
<dbReference type="InterPro" id="IPR014030">
    <property type="entry name" value="Ketoacyl_synth_N"/>
</dbReference>
<dbReference type="Pfam" id="PF14765">
    <property type="entry name" value="PS-DH"/>
    <property type="match status" value="1"/>
</dbReference>
<dbReference type="Gene3D" id="3.40.366.10">
    <property type="entry name" value="Malonyl-Coenzyme A Acyl Carrier Protein, domain 2"/>
    <property type="match status" value="1"/>
</dbReference>
<dbReference type="InterPro" id="IPR020806">
    <property type="entry name" value="PKS_PP-bd"/>
</dbReference>
<dbReference type="PANTHER" id="PTHR43775:SF29">
    <property type="entry name" value="ASPERFURANONE POLYKETIDE SYNTHASE AFOG-RELATED"/>
    <property type="match status" value="1"/>
</dbReference>
<dbReference type="PROSITE" id="PS52004">
    <property type="entry name" value="KS3_2"/>
    <property type="match status" value="1"/>
</dbReference>
<dbReference type="PROSITE" id="PS00012">
    <property type="entry name" value="PHOSPHOPANTETHEINE"/>
    <property type="match status" value="1"/>
</dbReference>
<dbReference type="InterPro" id="IPR056501">
    <property type="entry name" value="NAD-bd_HRPKS_sdrA"/>
</dbReference>
<dbReference type="Pfam" id="PF08659">
    <property type="entry name" value="KR"/>
    <property type="match status" value="1"/>
</dbReference>
<dbReference type="InterPro" id="IPR049552">
    <property type="entry name" value="PKS_DH_N"/>
</dbReference>
<dbReference type="SMART" id="SM00826">
    <property type="entry name" value="PKS_DH"/>
    <property type="match status" value="1"/>
</dbReference>
<dbReference type="InterPro" id="IPR013217">
    <property type="entry name" value="Methyltransf_12"/>
</dbReference>
<dbReference type="Gene3D" id="3.40.47.10">
    <property type="match status" value="1"/>
</dbReference>
<evidence type="ECO:0000256" key="1">
    <source>
        <dbReference type="ARBA" id="ARBA00022450"/>
    </source>
</evidence>
<dbReference type="Gene3D" id="1.10.1200.10">
    <property type="entry name" value="ACP-like"/>
    <property type="match status" value="1"/>
</dbReference>
<dbReference type="CDD" id="cd00833">
    <property type="entry name" value="PKS"/>
    <property type="match status" value="1"/>
</dbReference>
<dbReference type="InterPro" id="IPR029063">
    <property type="entry name" value="SAM-dependent_MTases_sf"/>
</dbReference>
<organism evidence="12 13">
    <name type="scientific">Aspergillus ustus</name>
    <dbReference type="NCBI Taxonomy" id="40382"/>
    <lineage>
        <taxon>Eukaryota</taxon>
        <taxon>Fungi</taxon>
        <taxon>Dikarya</taxon>
        <taxon>Ascomycota</taxon>
        <taxon>Pezizomycotina</taxon>
        <taxon>Eurotiomycetes</taxon>
        <taxon>Eurotiomycetidae</taxon>
        <taxon>Eurotiales</taxon>
        <taxon>Aspergillaceae</taxon>
        <taxon>Aspergillus</taxon>
        <taxon>Aspergillus subgen. Nidulantes</taxon>
    </lineage>
</organism>
<dbReference type="Gene3D" id="3.30.70.3290">
    <property type="match status" value="1"/>
</dbReference>
<keyword evidence="5" id="KW-0560">Oxidoreductase</keyword>
<dbReference type="PROSITE" id="PS50075">
    <property type="entry name" value="CARRIER"/>
    <property type="match status" value="1"/>
</dbReference>
<dbReference type="InterPro" id="IPR013968">
    <property type="entry name" value="PKS_KR"/>
</dbReference>
<feature type="domain" description="Ketosynthase family 3 (KS3)" evidence="10">
    <location>
        <begin position="12"/>
        <end position="438"/>
    </location>
</feature>
<evidence type="ECO:0000256" key="2">
    <source>
        <dbReference type="ARBA" id="ARBA00022553"/>
    </source>
</evidence>
<dbReference type="Gene3D" id="3.40.50.150">
    <property type="entry name" value="Vaccinia Virus protein VP39"/>
    <property type="match status" value="1"/>
</dbReference>
<accession>A0A0C1E2J6</accession>
<dbReference type="InterPro" id="IPR016036">
    <property type="entry name" value="Malonyl_transacylase_ACP-bd"/>
</dbReference>
<dbReference type="InterPro" id="IPR014031">
    <property type="entry name" value="Ketoacyl_synth_C"/>
</dbReference>
<comment type="caution">
    <text evidence="12">The sequence shown here is derived from an EMBL/GenBank/DDBJ whole genome shotgun (WGS) entry which is preliminary data.</text>
</comment>
<dbReference type="SUPFAM" id="SSF55048">
    <property type="entry name" value="Probable ACP-binding domain of malonyl-CoA ACP transacylase"/>
    <property type="match status" value="1"/>
</dbReference>
<dbReference type="SUPFAM" id="SSF53901">
    <property type="entry name" value="Thiolase-like"/>
    <property type="match status" value="1"/>
</dbReference>
<dbReference type="SUPFAM" id="SSF47336">
    <property type="entry name" value="ACP-like"/>
    <property type="match status" value="1"/>
</dbReference>
<dbReference type="EMBL" id="JOMC01000039">
    <property type="protein sequence ID" value="KIA75757.1"/>
    <property type="molecule type" value="Genomic_DNA"/>
</dbReference>
<dbReference type="Pfam" id="PF23297">
    <property type="entry name" value="ACP_SdgA_C"/>
    <property type="match status" value="1"/>
</dbReference>
<dbReference type="InterPro" id="IPR057326">
    <property type="entry name" value="KR_dom"/>
</dbReference>
<keyword evidence="2" id="KW-0597">Phosphoprotein</keyword>
<dbReference type="InterPro" id="IPR036291">
    <property type="entry name" value="NAD(P)-bd_dom_sf"/>
</dbReference>
<evidence type="ECO:0000313" key="12">
    <source>
        <dbReference type="EMBL" id="KIA75757.1"/>
    </source>
</evidence>
<evidence type="ECO:0000256" key="7">
    <source>
        <dbReference type="ARBA" id="ARBA00023315"/>
    </source>
</evidence>
<dbReference type="InterPro" id="IPR049900">
    <property type="entry name" value="PKS_mFAS_DH"/>
</dbReference>
<dbReference type="InterPro" id="IPR036736">
    <property type="entry name" value="ACP-like_sf"/>
</dbReference>
<dbReference type="SMART" id="SM00823">
    <property type="entry name" value="PKS_PP"/>
    <property type="match status" value="1"/>
</dbReference>
<dbReference type="SMART" id="SM00827">
    <property type="entry name" value="PKS_AT"/>
    <property type="match status" value="1"/>
</dbReference>
<dbReference type="PROSITE" id="PS00606">
    <property type="entry name" value="KS3_1"/>
    <property type="match status" value="1"/>
</dbReference>
<dbReference type="InterPro" id="IPR050091">
    <property type="entry name" value="PKS_NRPS_Biosynth_Enz"/>
</dbReference>
<dbReference type="InterPro" id="IPR011032">
    <property type="entry name" value="GroES-like_sf"/>
</dbReference>
<keyword evidence="3" id="KW-0808">Transferase</keyword>
<dbReference type="SMART" id="SM00822">
    <property type="entry name" value="PKS_KR"/>
    <property type="match status" value="1"/>
</dbReference>
<dbReference type="Pfam" id="PF16197">
    <property type="entry name" value="KAsynt_C_assoc"/>
    <property type="match status" value="1"/>
</dbReference>
<keyword evidence="4" id="KW-0521">NADP</keyword>
<dbReference type="Pfam" id="PF23114">
    <property type="entry name" value="NAD-bd_HRPKS_sdrA"/>
    <property type="match status" value="1"/>
</dbReference>
<feature type="domain" description="Carrier" evidence="9">
    <location>
        <begin position="2554"/>
        <end position="2631"/>
    </location>
</feature>
<dbReference type="Pfam" id="PF08240">
    <property type="entry name" value="ADH_N"/>
    <property type="match status" value="1"/>
</dbReference>
<dbReference type="PROSITE" id="PS52019">
    <property type="entry name" value="PKS_MFAS_DH"/>
    <property type="match status" value="1"/>
</dbReference>
<sequence length="2640" mass="289080">MSSTRAEEEEILTPLAIVGLSFKFPQDATSPEGFWDILEAGRSTSTEFPASRMNIDAHHHPNRSRLDAISVRGGHFMKEDLGAFDAPFFGMSVAEAQATDPQQRLALETIYRAFENSGLSLADVAGSRTSVVAGSFCDDYHILQVKDPLEVSAQGVNGNARNMISNRVSWFFNLRGPSFTLDTACSSSLVALDMVCQSIWGGDAKMGVAVGSNIIIAPEMTMGLDNLGLLSPDSRSYSFDERANGYARGEGVGAIVVKPLQDAIKNGDTVRAVIRSSSCNQDGKTPGILQPSKDAQTRLIRDTYAKAGLDMALTRYFEAHGTGTAVGDPIETRAIGTTFRKYRSKNEPLYVGSVKSNIGHLEGASGIAGVIKVILALEKGVIPPNSENLQRLNPQIDAEFYNLKFPKGPVPWPTSGLRRASVSSFGFGGANCHIVLDDAYNSLRLRGIEGEYHQTAVVPPTRRDGNCTIVNGTTEDCLPRSEKYPPKLLVWSSTDEGGTKRMQDTWKTYLSGVTTSEPNEFLDNLAYTLAARRSHLTWRTFAVADNSHAEGLQGIADNFHPAVRSKSPTNLVYVFTGQGAQWPAMGRELIDRYGVFRDSLAGTGNYLKAELGCTWELLDELRKPMPASNVDDPSFGQPLCTALQLALVDLLSSWNVVPAAVIGHSSGEIAAAYAAGALSKHSALKVSYFRGCLAGDLSRNSQTKGAMLAVGLSQSEVEPYLKTVRTAYGSLRLVVGCVNSPKSITISGESDQIEYLDRLLTEDGIFSRKLAVNVAYHSFQMEEVASQYEGLLGGLEPPAPCRLPGTKKRHPIMISSVTGNGAHNRAELAKPAYWVRNMVSPVLFSDALGGLCRQQRSSTRQQSKKIDGSHRLAVRVDHLLEIGPHCALQSPCRDILKAAAGDLDRDIKYIASLRRKHSDVRSMLECAGQLHCAGYPINVPLINNGVSSSTTTTTTIRQGRVLTDLPEYPFNHETTYWHESRYSKNFRFRKNGRLDLLGVKDVASNPMEAHWRNIISVENLPWVEDHKVNNEILYPAAGMVVMALEAIKQLAEEDANRRVSSFLVKDCKFLAPIRIATTTAHAQQRIETSLHIKRTKLGKSDSTGWYDFRLCSLDRERETWTENCTGSIQATYEQPGEESGLSSNDDEDAKWQSHLAKNYEEIARRCTNSIDPVQFYNSLIANGYNYGPAFAAIAGLRTNHSNHRELVSTIRTFQDPNSADGGSNIVQPHTIHPTTLDAIIHTMAAMTTQPAGPPRKVVAVPTSIDELWISNNGTLSYSPAAAADPLEMYACAEGGRTVTESQYSMTVFDKDAKHPLLTLDRLGVAEVDNAVVPDDDEELDAWANADMCHRVDWKPDVDLLFGSKEVEAFFPKRGVAGTETIELWEKIELLVSIYISRVPKSLIEQARTMSHSHHMDRYIDWLERQQEAIRARQSSTSPTHSLDWKAYMEDDKLLSDLHDELERSTKRARLASVVARNLTKFISREADPIRLYSSPKIDQIARYTDALGHKNPQMKVLELGAGSGALTDVCLKTLNKTDSENRIPRYTQWDFTDISSSFFAQAQSQFAGFDRVRFMPLDIEKDPEVQGFECGTYDLVAAYLVFHATVDLSVSLRNARKLLKPGGRLLFIEITKPGSLVTDLTFGLFEGWWRGSEPYRTTGPCVDEAKWGELLRNTGFSGCDIVVYDFDDGCSLHETSAIVSTAVVATDSQQPWKQEAVEIILNPLSQKQTQLASAISESLSKEGNGGVVRHIPLSAEGLGTSPSLSSDAFQVSLLEAEDPLLYRMDSDEFRRVHDLILNTKSLLWVNGGGGAQPCPKFRLCDGLLRAVGEENQESRLGILSIEQSSSVEHQAEQISKVLLSRMQNSDRSADSEFTEIGGLLHVGRLVNASSINQEVALRKSVQHEIMRDFGAEPALSLRIGSPGLLNTLHFAEDTSLLQQPLGDNEIEIRVRAVGLNFRDVLIALGRLNSRSLGFEFAGEVVRVGNACVKFRVGDRVVAYHPSNFANYVRVREDMAVMKAPTNNGLSFEETSAIPIVYGTAWLTLNHTAKLQPGESVLIHSGAGGTGQAAIQVAHYLGATVFTTVSSETKKRFLMQEYNIPEERIFSSRNTLFAKGIRRLTGGRGVDVVLNSLSADQLVASWECVAAYGRFVEIGKNDILMNAKLSMAQFTNNVSFHGFDLSAMVEDRPQLLVTALQEILCLIEAGKLALPKSVKVYGISEIEQAFRHMQSGKNIGKTVVTLRSTDQVTTMVDTKPTCSLDSHSTYLIAGGLGGLGRGIAHWLVDRGARNLILLSRSGNQNPYAEVTTNALQEKGATVLTPACDITDRGALASTLEFCRRRMPPVKGCIQASMVVSSSHFGGFTYDSWLASTAPKVQGSWNLHELLPQGLDFFILLSSLTGIVGARGDSGYAAGNTFLDGLARYRNAIGEKAVSLDLGLFLSAGYLHENETAREYFLSNNVYRPLSESDLHALLDIYCNSHSMQGIPIEKSQTVVGITPMVRQKGTGRTDWLQRPIASHINLAGLDGGFSSTSSRGGEKKTNFAEVFASGKALEEISGIIAQSMKVKLAQMLSISAGELDLDKPIHQYGVDSLTAVEIRNWLSREMRADVAIFDILGGASISSVVALAVGKSEYGLKNHVK</sequence>
<keyword evidence="7" id="KW-0012">Acyltransferase</keyword>
<dbReference type="PANTHER" id="PTHR43775">
    <property type="entry name" value="FATTY ACID SYNTHASE"/>
    <property type="match status" value="1"/>
</dbReference>
<dbReference type="GO" id="GO:0006633">
    <property type="term" value="P:fatty acid biosynthetic process"/>
    <property type="evidence" value="ECO:0007669"/>
    <property type="project" value="InterPro"/>
</dbReference>
<feature type="active site" description="Proton acceptor; for dehydratase activity" evidence="8">
    <location>
        <position position="1026"/>
    </location>
</feature>
<dbReference type="SMART" id="SM00829">
    <property type="entry name" value="PKS_ER"/>
    <property type="match status" value="1"/>
</dbReference>
<dbReference type="GO" id="GO:0004315">
    <property type="term" value="F:3-oxoacyl-[acyl-carrier-protein] synthase activity"/>
    <property type="evidence" value="ECO:0007669"/>
    <property type="project" value="InterPro"/>
</dbReference>
<dbReference type="InterPro" id="IPR020843">
    <property type="entry name" value="ER"/>
</dbReference>
<dbReference type="SMART" id="SM00825">
    <property type="entry name" value="PKS_KS"/>
    <property type="match status" value="1"/>
</dbReference>
<dbReference type="GO" id="GO:0016491">
    <property type="term" value="F:oxidoreductase activity"/>
    <property type="evidence" value="ECO:0007669"/>
    <property type="project" value="UniProtKB-KW"/>
</dbReference>
<dbReference type="InterPro" id="IPR032821">
    <property type="entry name" value="PKS_assoc"/>
</dbReference>
<dbReference type="InterPro" id="IPR018201">
    <property type="entry name" value="Ketoacyl_synth_AS"/>
</dbReference>
<dbReference type="GO" id="GO:1901336">
    <property type="term" value="P:lactone biosynthetic process"/>
    <property type="evidence" value="ECO:0007669"/>
    <property type="project" value="UniProtKB-ARBA"/>
</dbReference>
<dbReference type="FunFam" id="3.40.50.720:FF:000209">
    <property type="entry name" value="Polyketide synthase Pks12"/>
    <property type="match status" value="1"/>
</dbReference>
<evidence type="ECO:0000259" key="11">
    <source>
        <dbReference type="PROSITE" id="PS52019"/>
    </source>
</evidence>
<gene>
    <name evidence="12" type="ORF">HK57_00437</name>
</gene>
<dbReference type="Pfam" id="PF08242">
    <property type="entry name" value="Methyltransf_12"/>
    <property type="match status" value="1"/>
</dbReference>
<dbReference type="SUPFAM" id="SSF50129">
    <property type="entry name" value="GroES-like"/>
    <property type="match status" value="1"/>
</dbReference>
<dbReference type="Gene3D" id="3.40.50.720">
    <property type="entry name" value="NAD(P)-binding Rossmann-like Domain"/>
    <property type="match status" value="2"/>
</dbReference>
<evidence type="ECO:0000256" key="3">
    <source>
        <dbReference type="ARBA" id="ARBA00022679"/>
    </source>
</evidence>